<name>A0A2T0MGV5_9FLAO</name>
<protein>
    <submittedName>
        <fullName evidence="2">AAA ATPase-like protein</fullName>
    </submittedName>
</protein>
<dbReference type="EMBL" id="PVYX01000001">
    <property type="protein sequence ID" value="PRX56792.1"/>
    <property type="molecule type" value="Genomic_DNA"/>
</dbReference>
<gene>
    <name evidence="2" type="ORF">CLV81_0790</name>
</gene>
<dbReference type="Proteomes" id="UP000237640">
    <property type="component" value="Unassembled WGS sequence"/>
</dbReference>
<dbReference type="AlphaFoldDB" id="A0A2T0MGV5"/>
<evidence type="ECO:0000259" key="1">
    <source>
        <dbReference type="Pfam" id="PF13175"/>
    </source>
</evidence>
<dbReference type="SUPFAM" id="SSF52540">
    <property type="entry name" value="P-loop containing nucleoside triphosphate hydrolases"/>
    <property type="match status" value="1"/>
</dbReference>
<dbReference type="OrthoDB" id="9792800at2"/>
<dbReference type="Pfam" id="PF13175">
    <property type="entry name" value="AAA_15"/>
    <property type="match status" value="1"/>
</dbReference>
<feature type="domain" description="Endonuclease GajA/Old nuclease/RecF-like AAA" evidence="1">
    <location>
        <begin position="59"/>
        <end position="231"/>
    </location>
</feature>
<dbReference type="InterPro" id="IPR027417">
    <property type="entry name" value="P-loop_NTPase"/>
</dbReference>
<accession>A0A2T0MGV5</accession>
<keyword evidence="3" id="KW-1185">Reference proteome</keyword>
<comment type="caution">
    <text evidence="2">The sequence shown here is derived from an EMBL/GenBank/DDBJ whole genome shotgun (WGS) entry which is preliminary data.</text>
</comment>
<reference evidence="2 3" key="1">
    <citation type="submission" date="2018-03" db="EMBL/GenBank/DDBJ databases">
        <title>Genomic Encyclopedia of Archaeal and Bacterial Type Strains, Phase II (KMG-II): from individual species to whole genera.</title>
        <authorList>
            <person name="Goeker M."/>
        </authorList>
    </citation>
    <scope>NUCLEOTIDE SEQUENCE [LARGE SCALE GENOMIC DNA]</scope>
    <source>
        <strain evidence="2 3">DSM 25027</strain>
    </source>
</reference>
<evidence type="ECO:0000313" key="2">
    <source>
        <dbReference type="EMBL" id="PRX56792.1"/>
    </source>
</evidence>
<dbReference type="PANTHER" id="PTHR43581:SF4">
    <property type="entry name" value="ATP_GTP PHOSPHATASE"/>
    <property type="match status" value="1"/>
</dbReference>
<organism evidence="2 3">
    <name type="scientific">Flagellimonas meridianipacifica</name>
    <dbReference type="NCBI Taxonomy" id="1080225"/>
    <lineage>
        <taxon>Bacteria</taxon>
        <taxon>Pseudomonadati</taxon>
        <taxon>Bacteroidota</taxon>
        <taxon>Flavobacteriia</taxon>
        <taxon>Flavobacteriales</taxon>
        <taxon>Flavobacteriaceae</taxon>
        <taxon>Flagellimonas</taxon>
    </lineage>
</organism>
<evidence type="ECO:0000313" key="3">
    <source>
        <dbReference type="Proteomes" id="UP000237640"/>
    </source>
</evidence>
<dbReference type="PANTHER" id="PTHR43581">
    <property type="entry name" value="ATP/GTP PHOSPHATASE"/>
    <property type="match status" value="1"/>
</dbReference>
<dbReference type="InterPro" id="IPR041685">
    <property type="entry name" value="AAA_GajA/Old/RecF-like"/>
</dbReference>
<proteinExistence type="predicted"/>
<dbReference type="InterPro" id="IPR051396">
    <property type="entry name" value="Bact_Antivir_Def_Nuclease"/>
</dbReference>
<sequence length="509" mass="59854">MQLDEIIKTKYDDLRLIKRLDIPDIGISQRNRKLALSKRKSLFSIVESLKKEIGFVSLNQPKEKVYIPILRSIKTSSLIDSKVFEETTRELYGLDKENVFTGLDLFEKILKIRNDEKRIRKNFEKFENFLSRHFFEKKALEIISHIGEKNIRFLVDGEERKIHDIGDGIQSIISLLFPIFTALPNTWFFIEEPETHLHPGLQRIFIETLINDDFLKGKNLRYFFTTHSNHFLDLTLEMEKISIFQFEKKSVEKYEVKTNVKPNKTILDVLGVNTSSVFLSNTSLWVEGPTDRKYVAKWLRLYNKLEGKKLLKEDIDFAFFEYGGNLIAHYLFDKNGEEINYEKVPEHIKAFSLSNKILLLADSDLAKGSSKKGKRRKILEELSSEKDNFKYLNTIVVEIENLLPMEVIKGFSHLLVKEVHHDKLEGIEFSKEDYSNERLGFFYKKMFKNVKIPEKDQKAFLAKSGTLKNDYKLKLCNYFLEYQIEYEQLVKENNTLKEIIEGLYNFIEA</sequence>